<feature type="region of interest" description="Disordered" evidence="1">
    <location>
        <begin position="1"/>
        <end position="22"/>
    </location>
</feature>
<reference evidence="2" key="1">
    <citation type="submission" date="2011-11" db="EMBL/GenBank/DDBJ databases">
        <authorList>
            <person name="Carlson J."/>
            <person name="Booth B."/>
            <person name="Frise E."/>
            <person name="Sandler J."/>
            <person name="Wan K."/>
            <person name="Yu C."/>
            <person name="Celniker S."/>
        </authorList>
    </citation>
    <scope>NUCLEOTIDE SEQUENCE</scope>
</reference>
<protein>
    <submittedName>
        <fullName evidence="2">MIP32529p1</fullName>
    </submittedName>
</protein>
<feature type="compositionally biased region" description="Low complexity" evidence="1">
    <location>
        <begin position="11"/>
        <end position="22"/>
    </location>
</feature>
<evidence type="ECO:0000313" key="2">
    <source>
        <dbReference type="EMBL" id="AER42877.1"/>
    </source>
</evidence>
<organism evidence="2">
    <name type="scientific">Drosophila melanogaster</name>
    <name type="common">Fruit fly</name>
    <dbReference type="NCBI Taxonomy" id="7227"/>
    <lineage>
        <taxon>Eukaryota</taxon>
        <taxon>Metazoa</taxon>
        <taxon>Ecdysozoa</taxon>
        <taxon>Arthropoda</taxon>
        <taxon>Hexapoda</taxon>
        <taxon>Insecta</taxon>
        <taxon>Pterygota</taxon>
        <taxon>Neoptera</taxon>
        <taxon>Endopterygota</taxon>
        <taxon>Diptera</taxon>
        <taxon>Brachycera</taxon>
        <taxon>Muscomorpha</taxon>
        <taxon>Ephydroidea</taxon>
        <taxon>Drosophilidae</taxon>
        <taxon>Drosophila</taxon>
        <taxon>Sophophora</taxon>
    </lineage>
</organism>
<name>G7H818_DROME</name>
<evidence type="ECO:0000256" key="1">
    <source>
        <dbReference type="SAM" id="MobiDB-lite"/>
    </source>
</evidence>
<proteinExistence type="evidence at transcript level"/>
<dbReference type="EMBL" id="BT132741">
    <property type="protein sequence ID" value="AER42877.1"/>
    <property type="molecule type" value="mRNA"/>
</dbReference>
<dbReference type="AlphaFoldDB" id="G7H818"/>
<accession>G7H818</accession>
<sequence length="52" mass="5620">MAVRVYLEDTSSSSGDSSPGISAYIWPTESPATDVSTFRFGQTDTCEQLSLQ</sequence>